<dbReference type="EMBL" id="ON262204">
    <property type="protein sequence ID" value="UYI35652.1"/>
    <property type="molecule type" value="mRNA"/>
</dbReference>
<dbReference type="AlphaFoldDB" id="A0A9E7V1Q5"/>
<dbReference type="InterPro" id="IPR035595">
    <property type="entry name" value="UDP_glycos_trans_CS"/>
</dbReference>
<evidence type="ECO:0000256" key="2">
    <source>
        <dbReference type="ARBA" id="ARBA00022679"/>
    </source>
</evidence>
<dbReference type="PROSITE" id="PS00375">
    <property type="entry name" value="UDPGT"/>
    <property type="match status" value="1"/>
</dbReference>
<evidence type="ECO:0000256" key="4">
    <source>
        <dbReference type="RuleBase" id="RU003718"/>
    </source>
</evidence>
<evidence type="ECO:0000256" key="3">
    <source>
        <dbReference type="ARBA" id="ARBA00051296"/>
    </source>
</evidence>
<keyword evidence="2 4" id="KW-0808">Transferase</keyword>
<feature type="region of interest" description="Disordered" evidence="6">
    <location>
        <begin position="189"/>
        <end position="265"/>
    </location>
</feature>
<evidence type="ECO:0000256" key="5">
    <source>
        <dbReference type="RuleBase" id="RU362057"/>
    </source>
</evidence>
<evidence type="ECO:0000313" key="7">
    <source>
        <dbReference type="EMBL" id="UYI35652.1"/>
    </source>
</evidence>
<comment type="similarity">
    <text evidence="1 4">Belongs to the UDP-glycosyltransferase family.</text>
</comment>
<dbReference type="GO" id="GO:0035251">
    <property type="term" value="F:UDP-glucosyltransferase activity"/>
    <property type="evidence" value="ECO:0007669"/>
    <property type="project" value="TreeGrafter"/>
</dbReference>
<dbReference type="EC" id="2.4.1.-" evidence="5"/>
<comment type="catalytic activity">
    <reaction evidence="3">
        <text>a 3'-hydro-2'-hydroxy-beta-oxodihydrochalcone + UDP-alpha-D-glucose = a 3'-(beta-D-glucopyranosyl)-2'-hydroxy-beta-oxodihydrochalcone + UDP + H(+)</text>
        <dbReference type="Rhea" id="RHEA:51504"/>
        <dbReference type="ChEBI" id="CHEBI:15378"/>
        <dbReference type="ChEBI" id="CHEBI:58223"/>
        <dbReference type="ChEBI" id="CHEBI:58885"/>
        <dbReference type="ChEBI" id="CHEBI:142482"/>
        <dbReference type="ChEBI" id="CHEBI:142483"/>
        <dbReference type="EC" id="2.4.1.360"/>
    </reaction>
    <physiologicalReaction direction="left-to-right" evidence="3">
        <dbReference type="Rhea" id="RHEA:51505"/>
    </physiologicalReaction>
</comment>
<organism evidence="7">
    <name type="scientific">Fallopia multiflora</name>
    <name type="common">tuber fleeceflower</name>
    <dbReference type="NCBI Taxonomy" id="76025"/>
    <lineage>
        <taxon>Eukaryota</taxon>
        <taxon>Viridiplantae</taxon>
        <taxon>Streptophyta</taxon>
        <taxon>Embryophyta</taxon>
        <taxon>Tracheophyta</taxon>
        <taxon>Spermatophyta</taxon>
        <taxon>Magnoliopsida</taxon>
        <taxon>eudicotyledons</taxon>
        <taxon>Gunneridae</taxon>
        <taxon>Pentapetalae</taxon>
        <taxon>Caryophyllales</taxon>
        <taxon>Polygonaceae</taxon>
        <taxon>Polygonoideae</taxon>
        <taxon>Polygoneae</taxon>
        <taxon>Fallopia</taxon>
    </lineage>
</organism>
<feature type="compositionally biased region" description="Pro residues" evidence="6">
    <location>
        <begin position="199"/>
        <end position="208"/>
    </location>
</feature>
<evidence type="ECO:0000256" key="1">
    <source>
        <dbReference type="ARBA" id="ARBA00009995"/>
    </source>
</evidence>
<dbReference type="CDD" id="cd03784">
    <property type="entry name" value="GT1_Gtf-like"/>
    <property type="match status" value="1"/>
</dbReference>
<sequence>MAVAGEILMLPFFGQGHLFPSIELCKHLSSRTFQTTLIISSALSPSIPSTLPHRHPLIRISEIPCSAAPPPPPPEASASTEGPPSGDPFGRQHGQMGLGIESLLSGRPEGSPRPVCAVIDVMMSWSKEIFAKFGIPTVAFFTSGACSAAMEYATWMAGVDELKPGDTRQLPGLPDDMAVSYFDLQHQHPPCGRHGAPGFGPPGGPPPMSRGFGADGPPPFGPGGPPAFGPGGPPAFGPGSGPPGSTKPSGKNFRGPPKPGSEPMWLHEVEGTIGLMMNTSHDLEGPFLDYVGQQMGKSVWGVGPLLPEQYWNSAGSVLHDRDIRPKKQSSHSEEEVIQWLDAKPQGSVLYISFGSEVGPSEKEYAELASALEESDKTFIWVVRPGSGRPGPPPEKGDEGYYPHGLEAKAGERGLIIRGWAPQLLILSHPSTGGFLTHCGWNSTVEAIGRGVPMLAWPIRGDQFYNAKLVVSHLKLGHRVKETDMSEMVKKDDIVKGIGKLMGDQGAKTRAMAIREKFVSGFPATSEVALDAFKNFVGAKTE</sequence>
<reference evidence="7" key="1">
    <citation type="submission" date="2022-04" db="EMBL/GenBank/DDBJ databases">
        <title>Identification of glycosyltransferases genes FmUGT11 and FmUGT36 from Fallopia multiflora.</title>
        <authorList>
            <person name="Cai Q."/>
            <person name="Zhou L."/>
            <person name="Liu L."/>
            <person name="Yang Q."/>
        </authorList>
    </citation>
    <scope>NUCLEOTIDE SEQUENCE</scope>
    <source>
        <strain evidence="7">A</strain>
    </source>
</reference>
<feature type="region of interest" description="Disordered" evidence="6">
    <location>
        <begin position="63"/>
        <end position="94"/>
    </location>
</feature>
<evidence type="ECO:0000256" key="6">
    <source>
        <dbReference type="SAM" id="MobiDB-lite"/>
    </source>
</evidence>
<dbReference type="Gene3D" id="3.40.50.2000">
    <property type="entry name" value="Glycogen Phosphorylase B"/>
    <property type="match status" value="3"/>
</dbReference>
<dbReference type="InterPro" id="IPR002213">
    <property type="entry name" value="UDP_glucos_trans"/>
</dbReference>
<dbReference type="Pfam" id="PF00201">
    <property type="entry name" value="UDPGT"/>
    <property type="match status" value="1"/>
</dbReference>
<proteinExistence type="evidence at transcript level"/>
<feature type="compositionally biased region" description="Pro residues" evidence="6">
    <location>
        <begin position="216"/>
        <end position="236"/>
    </location>
</feature>
<dbReference type="PANTHER" id="PTHR48047">
    <property type="entry name" value="GLYCOSYLTRANSFERASE"/>
    <property type="match status" value="1"/>
</dbReference>
<dbReference type="SUPFAM" id="SSF53756">
    <property type="entry name" value="UDP-Glycosyltransferase/glycogen phosphorylase"/>
    <property type="match status" value="1"/>
</dbReference>
<protein>
    <recommendedName>
        <fullName evidence="5">Glycosyltransferase</fullName>
        <ecNumber evidence="5">2.4.1.-</ecNumber>
    </recommendedName>
</protein>
<dbReference type="FunFam" id="3.40.50.2000:FF:000060">
    <property type="entry name" value="Glycosyltransferase"/>
    <property type="match status" value="1"/>
</dbReference>
<keyword evidence="4" id="KW-0328">Glycosyltransferase</keyword>
<name>A0A9E7V1Q5_9CARY</name>
<dbReference type="GO" id="GO:0120514">
    <property type="term" value="F:2-hydroxyflavanone C-glucosyltransferase activity"/>
    <property type="evidence" value="ECO:0007669"/>
    <property type="project" value="UniProtKB-EC"/>
</dbReference>
<dbReference type="PANTHER" id="PTHR48047:SF131">
    <property type="entry name" value="GLYCOSYLTRANSFERASE"/>
    <property type="match status" value="1"/>
</dbReference>
<gene>
    <name evidence="7" type="primary">UGT</name>
</gene>
<accession>A0A9E7V1Q5</accession>